<organism evidence="7">
    <name type="scientific">termite gut metagenome</name>
    <dbReference type="NCBI Taxonomy" id="433724"/>
    <lineage>
        <taxon>unclassified sequences</taxon>
        <taxon>metagenomes</taxon>
        <taxon>organismal metagenomes</taxon>
    </lineage>
</organism>
<dbReference type="InterPro" id="IPR001991">
    <property type="entry name" value="Na-dicarboxylate_symporter"/>
</dbReference>
<dbReference type="Pfam" id="PF00375">
    <property type="entry name" value="SDF"/>
    <property type="match status" value="1"/>
</dbReference>
<dbReference type="GO" id="GO:0032329">
    <property type="term" value="P:serine transport"/>
    <property type="evidence" value="ECO:0007669"/>
    <property type="project" value="TreeGrafter"/>
</dbReference>
<gene>
    <name evidence="7" type="ORF">EZS27_032612</name>
</gene>
<reference evidence="7" key="1">
    <citation type="submission" date="2019-03" db="EMBL/GenBank/DDBJ databases">
        <title>Single cell metagenomics reveals metabolic interactions within the superorganism composed of flagellate Streblomastix strix and complex community of Bacteroidetes bacteria on its surface.</title>
        <authorList>
            <person name="Treitli S.C."/>
            <person name="Kolisko M."/>
            <person name="Husnik F."/>
            <person name="Keeling P."/>
            <person name="Hampl V."/>
        </authorList>
    </citation>
    <scope>NUCLEOTIDE SEQUENCE</scope>
    <source>
        <strain evidence="7">STM</strain>
    </source>
</reference>
<dbReference type="Gene3D" id="1.10.3860.10">
    <property type="entry name" value="Sodium:dicarboxylate symporter"/>
    <property type="match status" value="1"/>
</dbReference>
<dbReference type="PANTHER" id="PTHR42865">
    <property type="entry name" value="PROTON/GLUTAMATE-ASPARTATE SYMPORTER"/>
    <property type="match status" value="1"/>
</dbReference>
<dbReference type="InterPro" id="IPR036458">
    <property type="entry name" value="Na:dicarbo_symporter_sf"/>
</dbReference>
<proteinExistence type="predicted"/>
<accession>A0A5J4Q612</accession>
<comment type="subcellular location">
    <subcellularLocation>
        <location evidence="1">Membrane</location>
        <topology evidence="1">Multi-pass membrane protein</topology>
    </subcellularLocation>
</comment>
<dbReference type="PANTHER" id="PTHR42865:SF8">
    <property type="entry name" value="SERINE_THREONINE TRANSPORTER SSTT"/>
    <property type="match status" value="1"/>
</dbReference>
<evidence type="ECO:0000256" key="5">
    <source>
        <dbReference type="ARBA" id="ARBA00023136"/>
    </source>
</evidence>
<evidence type="ECO:0000256" key="1">
    <source>
        <dbReference type="ARBA" id="ARBA00004141"/>
    </source>
</evidence>
<feature type="transmembrane region" description="Helical" evidence="6">
    <location>
        <begin position="25"/>
        <end position="51"/>
    </location>
</feature>
<dbReference type="AlphaFoldDB" id="A0A5J4Q612"/>
<keyword evidence="5 6" id="KW-0472">Membrane</keyword>
<dbReference type="EMBL" id="SNRY01004603">
    <property type="protein sequence ID" value="KAA6317195.1"/>
    <property type="molecule type" value="Genomic_DNA"/>
</dbReference>
<evidence type="ECO:0000256" key="6">
    <source>
        <dbReference type="SAM" id="Phobius"/>
    </source>
</evidence>
<keyword evidence="3 6" id="KW-0812">Transmembrane</keyword>
<name>A0A5J4Q612_9ZZZZ</name>
<keyword evidence="4 6" id="KW-1133">Transmembrane helix</keyword>
<evidence type="ECO:0000256" key="2">
    <source>
        <dbReference type="ARBA" id="ARBA00022448"/>
    </source>
</evidence>
<protein>
    <submittedName>
        <fullName evidence="7">Proton/sodium-glutamate symport protein</fullName>
    </submittedName>
</protein>
<evidence type="ECO:0000313" key="7">
    <source>
        <dbReference type="EMBL" id="KAA6317195.1"/>
    </source>
</evidence>
<sequence length="220" mass="23411">MPFYIFGIFLNIASSGETTLILNLFIKLIIFVFIVTAALLFVLFGTAGFIVGKNPLTLLKNMMPAYITALGTQSSAATIPVTLKQTLLNDVEPSIANFVIPLCATVNLPGSIMKIVACSMAVMLMNNMPINFSLYCGFICMLAVIMVAAPGVPGGAIMASIGILQSMLGFDQTMIGLMIALHMTMDSFGTATNVVTSGAVAVIINKIYKNDNPRQIKTQA</sequence>
<dbReference type="GO" id="GO:0005886">
    <property type="term" value="C:plasma membrane"/>
    <property type="evidence" value="ECO:0007669"/>
    <property type="project" value="TreeGrafter"/>
</dbReference>
<comment type="caution">
    <text evidence="7">The sequence shown here is derived from an EMBL/GenBank/DDBJ whole genome shotgun (WGS) entry which is preliminary data.</text>
</comment>
<feature type="transmembrane region" description="Helical" evidence="6">
    <location>
        <begin position="95"/>
        <end position="125"/>
    </location>
</feature>
<keyword evidence="2" id="KW-0813">Transport</keyword>
<evidence type="ECO:0000256" key="3">
    <source>
        <dbReference type="ARBA" id="ARBA00022692"/>
    </source>
</evidence>
<dbReference type="SUPFAM" id="SSF118215">
    <property type="entry name" value="Proton glutamate symport protein"/>
    <property type="match status" value="1"/>
</dbReference>
<evidence type="ECO:0000256" key="4">
    <source>
        <dbReference type="ARBA" id="ARBA00022989"/>
    </source>
</evidence>
<feature type="transmembrane region" description="Helical" evidence="6">
    <location>
        <begin position="132"/>
        <end position="151"/>
    </location>
</feature>
<dbReference type="GO" id="GO:0005295">
    <property type="term" value="F:neutral L-amino acid:sodium symporter activity"/>
    <property type="evidence" value="ECO:0007669"/>
    <property type="project" value="TreeGrafter"/>
</dbReference>